<dbReference type="GO" id="GO:0046677">
    <property type="term" value="P:response to antibiotic"/>
    <property type="evidence" value="ECO:0007669"/>
    <property type="project" value="UniProtKB-UniRule"/>
</dbReference>
<comment type="catalytic activity">
    <reaction evidence="7">
        <text>a beta-lactam + H2O = a substituted beta-amino acid</text>
        <dbReference type="Rhea" id="RHEA:20401"/>
        <dbReference type="ChEBI" id="CHEBI:15377"/>
        <dbReference type="ChEBI" id="CHEBI:35627"/>
        <dbReference type="ChEBI" id="CHEBI:140347"/>
        <dbReference type="EC" id="3.5.2.6"/>
    </reaction>
</comment>
<evidence type="ECO:0000313" key="9">
    <source>
        <dbReference type="EMBL" id="KPB01106.1"/>
    </source>
</evidence>
<dbReference type="InterPro" id="IPR002137">
    <property type="entry name" value="Beta-lactam_class-D_AS"/>
</dbReference>
<dbReference type="Proteomes" id="UP000038011">
    <property type="component" value="Unassembled WGS sequence"/>
</dbReference>
<dbReference type="GO" id="GO:0008658">
    <property type="term" value="F:penicillin binding"/>
    <property type="evidence" value="ECO:0007669"/>
    <property type="project" value="InterPro"/>
</dbReference>
<accession>A0A0M9GMR9</accession>
<dbReference type="SUPFAM" id="SSF56601">
    <property type="entry name" value="beta-lactamase/transpeptidase-like"/>
    <property type="match status" value="1"/>
</dbReference>
<evidence type="ECO:0000256" key="3">
    <source>
        <dbReference type="ARBA" id="ARBA00022729"/>
    </source>
</evidence>
<evidence type="ECO:0000259" key="8">
    <source>
        <dbReference type="Pfam" id="PF00905"/>
    </source>
</evidence>
<name>A0A0M9GMR9_9HYPH</name>
<comment type="similarity">
    <text evidence="1 7">Belongs to the class-D beta-lactamase family.</text>
</comment>
<keyword evidence="10" id="KW-1185">Reference proteome</keyword>
<sequence length="256" mass="28262">MIFAALPQAAGAKTICTIVLDAGSSDVLHEKGECDRRATPASTFKVALALIGFDAGYLKDAQSPVLPFKEGYVDWAGKEWRQDTTPARWMRYSVVWYSQQIAKALGAQRISGDLQKIGFGNADISGDKGYNNGLERAWIASSLEISPREQVVYLSRMLRYELPVSAEAVDLTKSIVQIDQGQGGWTVHGKTGLAFPRNADRSFNRSRGFGWYVGWAEKGGRQVVFARLIQDEKRQKTTPSTRAKASLLKDLDGLTR</sequence>
<feature type="modified residue" description="N6-carboxylysine" evidence="6">
    <location>
        <position position="45"/>
    </location>
</feature>
<dbReference type="STRING" id="1514904.SU32_10555"/>
<evidence type="ECO:0000256" key="5">
    <source>
        <dbReference type="ARBA" id="ARBA00023251"/>
    </source>
</evidence>
<keyword evidence="3" id="KW-0732">Signal</keyword>
<proteinExistence type="inferred from homology"/>
<evidence type="ECO:0000256" key="1">
    <source>
        <dbReference type="ARBA" id="ARBA00007898"/>
    </source>
</evidence>
<organism evidence="9 10">
    <name type="scientific">Ahrensia marina</name>
    <dbReference type="NCBI Taxonomy" id="1514904"/>
    <lineage>
        <taxon>Bacteria</taxon>
        <taxon>Pseudomonadati</taxon>
        <taxon>Pseudomonadota</taxon>
        <taxon>Alphaproteobacteria</taxon>
        <taxon>Hyphomicrobiales</taxon>
        <taxon>Ahrensiaceae</taxon>
        <taxon>Ahrensia</taxon>
    </lineage>
</organism>
<feature type="domain" description="Penicillin-binding protein transpeptidase" evidence="8">
    <location>
        <begin position="33"/>
        <end position="238"/>
    </location>
</feature>
<keyword evidence="4 7" id="KW-0378">Hydrolase</keyword>
<dbReference type="Pfam" id="PF00905">
    <property type="entry name" value="Transpeptidase"/>
    <property type="match status" value="1"/>
</dbReference>
<dbReference type="GO" id="GO:0008800">
    <property type="term" value="F:beta-lactamase activity"/>
    <property type="evidence" value="ECO:0007669"/>
    <property type="project" value="UniProtKB-UniRule"/>
</dbReference>
<gene>
    <name evidence="9" type="ORF">SU32_10555</name>
</gene>
<evidence type="ECO:0000313" key="10">
    <source>
        <dbReference type="Proteomes" id="UP000038011"/>
    </source>
</evidence>
<dbReference type="InterPro" id="IPR012338">
    <property type="entry name" value="Beta-lactam/transpept-like"/>
</dbReference>
<dbReference type="NCBIfam" id="NF000270">
    <property type="entry name" value="bla_class_D_alt"/>
    <property type="match status" value="1"/>
</dbReference>
<dbReference type="PROSITE" id="PS00337">
    <property type="entry name" value="BETA_LACTAMASE_D"/>
    <property type="match status" value="1"/>
</dbReference>
<reference evidence="9 10" key="1">
    <citation type="submission" date="2015-01" db="EMBL/GenBank/DDBJ databases">
        <title>Ahrensia donghaiensis sp. nov., a novel dimethylsulphoniopropionate-cleavage bacterium isolated from seawater and emended descriptions of the genus Ahrensia and Ahrensia kielensis.</title>
        <authorList>
            <person name="Liu J."/>
        </authorList>
    </citation>
    <scope>NUCLEOTIDE SEQUENCE [LARGE SCALE GENOMIC DNA]</scope>
    <source>
        <strain evidence="9 10">LZD062</strain>
    </source>
</reference>
<keyword evidence="5 7" id="KW-0046">Antibiotic resistance</keyword>
<evidence type="ECO:0000256" key="7">
    <source>
        <dbReference type="RuleBase" id="RU361140"/>
    </source>
</evidence>
<dbReference type="Gene3D" id="3.40.710.10">
    <property type="entry name" value="DD-peptidase/beta-lactamase superfamily"/>
    <property type="match status" value="1"/>
</dbReference>
<comment type="caution">
    <text evidence="9">The sequence shown here is derived from an EMBL/GenBank/DDBJ whole genome shotgun (WGS) entry which is preliminary data.</text>
</comment>
<dbReference type="EMBL" id="JXMU01000014">
    <property type="protein sequence ID" value="KPB01106.1"/>
    <property type="molecule type" value="Genomic_DNA"/>
</dbReference>
<protein>
    <recommendedName>
        <fullName evidence="2 7">Beta-lactamase</fullName>
        <ecNumber evidence="2 7">3.5.2.6</ecNumber>
    </recommendedName>
</protein>
<evidence type="ECO:0000256" key="4">
    <source>
        <dbReference type="ARBA" id="ARBA00022801"/>
    </source>
</evidence>
<evidence type="ECO:0000256" key="6">
    <source>
        <dbReference type="PIRSR" id="PIRSR602137-50"/>
    </source>
</evidence>
<dbReference type="AlphaFoldDB" id="A0A0M9GMR9"/>
<dbReference type="GO" id="GO:0017001">
    <property type="term" value="P:antibiotic catabolic process"/>
    <property type="evidence" value="ECO:0007669"/>
    <property type="project" value="InterPro"/>
</dbReference>
<dbReference type="PATRIC" id="fig|1514904.3.peg.943"/>
<dbReference type="EC" id="3.5.2.6" evidence="2 7"/>
<evidence type="ECO:0000256" key="2">
    <source>
        <dbReference type="ARBA" id="ARBA00012865"/>
    </source>
</evidence>
<dbReference type="InterPro" id="IPR001460">
    <property type="entry name" value="PCN-bd_Tpept"/>
</dbReference>
<feature type="active site" description="Acyl-ester intermediate" evidence="6">
    <location>
        <position position="42"/>
    </location>
</feature>